<evidence type="ECO:0000313" key="2">
    <source>
        <dbReference type="EMBL" id="GID78374.1"/>
    </source>
</evidence>
<sequence>MPDPAEVAREALESVTADPVRAAGLAVRARDAARAAGDPAAESTAHRALGLAARERGDAPAALRHLRDAVRAGRRAGGEDVAARARMSLALVLAEAGRPTRALSEIDAAAPHLSGLDAARLHMQRALILDRLGHLDVAMAGYTAAVRELEAAGDRLWLARALTNRGVLHVYRASTGPARADLLAARDLYDELGQRLAVAQVEHNLGFAAARAGDLLAAIHWYDRADEYLRVHGRAPLALIGRCELFLHARLLPEALAAAKEAAAVARGGRMMLYEAQARLMHARVALAAGDLAAARAEAEAARRSFRRQRLPAWAALARYVAIRSGAGGLRAARAVAADLAAAGWPAPALDARLHAAGLAAGRPGAAAELPEVLVATRRGPAEQRARAWHAAALLRDAEGDTAGARRALRAGIRVLDDYQAALGATELRSLAGGYADGLVTTGMRLALRGGRPRSVLWWAERRRAVALRLPPTRAPDDPELAADLDRLRLIAARDGGGSGRELRAVEERIRHRVWRASGDRPDAAHPAHLAERLAERLGDRALVELAEVDGVLHAVALSAAGAALRCLGPAAPVLAESAALRFALRRLLLRGGTAATRRAAEASARHAASRLDGLVFAPLRDALAGADGLVLVPSGALHATPWPMTATCRGRPLVVAPSATGWLTAASAPRPAGHTVLAAGPGLEQAEPEVLRLRPTHPGATVLLGAAATAGAVRAALDGARLAHLAAHGVFRADNPMFSHVTLADGPFTVYDLERLTRAPSTVVLSCCDLGLSAVHPGEELMGLTAALLGLGTTTVLAAVLPARDAAAHELMAALHRGLAAGAHPAEALAAARSGLDGDPTAAAFGCYGS</sequence>
<dbReference type="EMBL" id="BOMI01000145">
    <property type="protein sequence ID" value="GID78374.1"/>
    <property type="molecule type" value="Genomic_DNA"/>
</dbReference>
<dbReference type="PANTHER" id="PTHR10098:SF108">
    <property type="entry name" value="TETRATRICOPEPTIDE REPEAT PROTEIN 28"/>
    <property type="match status" value="1"/>
</dbReference>
<evidence type="ECO:0000313" key="3">
    <source>
        <dbReference type="Proteomes" id="UP000609879"/>
    </source>
</evidence>
<keyword evidence="3" id="KW-1185">Reference proteome</keyword>
<dbReference type="InterPro" id="IPR024983">
    <property type="entry name" value="CHAT_dom"/>
</dbReference>
<comment type="caution">
    <text evidence="2">The sequence shown here is derived from an EMBL/GenBank/DDBJ whole genome shotgun (WGS) entry which is preliminary data.</text>
</comment>
<dbReference type="Proteomes" id="UP000609879">
    <property type="component" value="Unassembled WGS sequence"/>
</dbReference>
<evidence type="ECO:0000259" key="1">
    <source>
        <dbReference type="Pfam" id="PF12770"/>
    </source>
</evidence>
<proteinExistence type="predicted"/>
<organism evidence="2 3">
    <name type="scientific">Paractinoplanes deccanensis</name>
    <dbReference type="NCBI Taxonomy" id="113561"/>
    <lineage>
        <taxon>Bacteria</taxon>
        <taxon>Bacillati</taxon>
        <taxon>Actinomycetota</taxon>
        <taxon>Actinomycetes</taxon>
        <taxon>Micromonosporales</taxon>
        <taxon>Micromonosporaceae</taxon>
        <taxon>Paractinoplanes</taxon>
    </lineage>
</organism>
<dbReference type="SUPFAM" id="SSF48452">
    <property type="entry name" value="TPR-like"/>
    <property type="match status" value="2"/>
</dbReference>
<dbReference type="PANTHER" id="PTHR10098">
    <property type="entry name" value="RAPSYN-RELATED"/>
    <property type="match status" value="1"/>
</dbReference>
<dbReference type="InterPro" id="IPR011990">
    <property type="entry name" value="TPR-like_helical_dom_sf"/>
</dbReference>
<protein>
    <submittedName>
        <fullName evidence="2">CHAT domain-containing protein</fullName>
    </submittedName>
</protein>
<dbReference type="Pfam" id="PF12770">
    <property type="entry name" value="CHAT"/>
    <property type="match status" value="1"/>
</dbReference>
<accession>A0ABQ3YEF1</accession>
<name>A0ABQ3YEF1_9ACTN</name>
<feature type="domain" description="CHAT" evidence="1">
    <location>
        <begin position="608"/>
        <end position="837"/>
    </location>
</feature>
<reference evidence="2 3" key="1">
    <citation type="submission" date="2021-01" db="EMBL/GenBank/DDBJ databases">
        <title>Whole genome shotgun sequence of Actinoplanes deccanensis NBRC 13994.</title>
        <authorList>
            <person name="Komaki H."/>
            <person name="Tamura T."/>
        </authorList>
    </citation>
    <scope>NUCLEOTIDE SEQUENCE [LARGE SCALE GENOMIC DNA]</scope>
    <source>
        <strain evidence="2 3">NBRC 13994</strain>
    </source>
</reference>
<gene>
    <name evidence="2" type="ORF">Ade02nite_70150</name>
</gene>
<dbReference type="Gene3D" id="1.25.40.10">
    <property type="entry name" value="Tetratricopeptide repeat domain"/>
    <property type="match status" value="2"/>
</dbReference>